<dbReference type="Pfam" id="PF10003">
    <property type="entry name" value="DUF2244"/>
    <property type="match status" value="1"/>
</dbReference>
<dbReference type="EMBL" id="AP014936">
    <property type="protein sequence ID" value="BAU47035.1"/>
    <property type="molecule type" value="Genomic_DNA"/>
</dbReference>
<proteinExistence type="predicted"/>
<evidence type="ECO:0000256" key="1">
    <source>
        <dbReference type="SAM" id="Phobius"/>
    </source>
</evidence>
<gene>
    <name evidence="2" type="ORF">SVA_0454</name>
</gene>
<keyword evidence="1" id="KW-0472">Membrane</keyword>
<accession>A0A1B4V196</accession>
<dbReference type="InterPro" id="IPR019253">
    <property type="entry name" value="DUF2244_TM"/>
</dbReference>
<evidence type="ECO:0008006" key="4">
    <source>
        <dbReference type="Google" id="ProtNLM"/>
    </source>
</evidence>
<feature type="transmembrane region" description="Helical" evidence="1">
    <location>
        <begin position="34"/>
        <end position="54"/>
    </location>
</feature>
<dbReference type="AlphaFoldDB" id="A0A1B4V196"/>
<feature type="transmembrane region" description="Helical" evidence="1">
    <location>
        <begin position="60"/>
        <end position="79"/>
    </location>
</feature>
<evidence type="ECO:0000313" key="2">
    <source>
        <dbReference type="EMBL" id="BAU47035.1"/>
    </source>
</evidence>
<keyword evidence="3" id="KW-1185">Reference proteome</keyword>
<dbReference type="Proteomes" id="UP000218899">
    <property type="component" value="Chromosome"/>
</dbReference>
<keyword evidence="1" id="KW-0812">Transmembrane</keyword>
<keyword evidence="1" id="KW-1133">Transmembrane helix</keyword>
<dbReference type="KEGG" id="sva:SVA_0454"/>
<sequence length="166" mass="18660">MDPPRMNDREARDAAGASVSFVIRPNRSLPVSGLVALFVALSASALTIGIGFALKGAWLILPFAGIEVLIVGMLCYWLYRHIDDCELVVIEADRVRVMQRSGTRESRRDFPRYWARIRLDRSQDGRRPSRLRIGSHGQFVELAENINESDRLILAEELRNALGAPE</sequence>
<reference evidence="2 3" key="1">
    <citation type="submission" date="2015-08" db="EMBL/GenBank/DDBJ databases">
        <title>Complete genome sequence of Sulfurifustis variabilis.</title>
        <authorList>
            <person name="Miura A."/>
            <person name="Kojima H."/>
            <person name="Fukui M."/>
        </authorList>
    </citation>
    <scope>NUCLEOTIDE SEQUENCE [LARGE SCALE GENOMIC DNA]</scope>
    <source>
        <strain evidence="3">skN76</strain>
    </source>
</reference>
<organism evidence="2 3">
    <name type="scientific">Sulfurifustis variabilis</name>
    <dbReference type="NCBI Taxonomy" id="1675686"/>
    <lineage>
        <taxon>Bacteria</taxon>
        <taxon>Pseudomonadati</taxon>
        <taxon>Pseudomonadota</taxon>
        <taxon>Gammaproteobacteria</taxon>
        <taxon>Acidiferrobacterales</taxon>
        <taxon>Acidiferrobacteraceae</taxon>
        <taxon>Sulfurifustis</taxon>
    </lineage>
</organism>
<name>A0A1B4V196_9GAMM</name>
<protein>
    <recommendedName>
        <fullName evidence="4">Integral membrane protein</fullName>
    </recommendedName>
</protein>
<evidence type="ECO:0000313" key="3">
    <source>
        <dbReference type="Proteomes" id="UP000218899"/>
    </source>
</evidence>